<name>A0A2T0PU45_9ACTN</name>
<feature type="compositionally biased region" description="Low complexity" evidence="1">
    <location>
        <begin position="15"/>
        <end position="29"/>
    </location>
</feature>
<reference evidence="3 4" key="1">
    <citation type="submission" date="2018-03" db="EMBL/GenBank/DDBJ databases">
        <title>Genomic Encyclopedia of Archaeal and Bacterial Type Strains, Phase II (KMG-II): from individual species to whole genera.</title>
        <authorList>
            <person name="Goeker M."/>
        </authorList>
    </citation>
    <scope>NUCLEOTIDE SEQUENCE [LARGE SCALE GENOMIC DNA]</scope>
    <source>
        <strain evidence="3 4">DSM 45601</strain>
    </source>
</reference>
<feature type="transmembrane region" description="Helical" evidence="2">
    <location>
        <begin position="226"/>
        <end position="245"/>
    </location>
</feature>
<dbReference type="Proteomes" id="UP000237846">
    <property type="component" value="Unassembled WGS sequence"/>
</dbReference>
<keyword evidence="2" id="KW-1133">Transmembrane helix</keyword>
<evidence type="ECO:0000256" key="1">
    <source>
        <dbReference type="SAM" id="MobiDB-lite"/>
    </source>
</evidence>
<feature type="transmembrane region" description="Helical" evidence="2">
    <location>
        <begin position="92"/>
        <end position="110"/>
    </location>
</feature>
<sequence>MTKQQRPTGPPTGTAADGPEPAAQQAPDGAAPPEPGTGAETRARPVVGEDTVEAVIRGQLSKALGGKRGMLEGAVPTIMFTASYLLTQQVPLAVGLGVGAAVVLAVVRLVQRSSLQFVFNSLLGIAIAAVFALRSGEAEDAFLPGIIYNAVYAGVMILTIMARWPVVGLLIGSVTGDLTSWRDDPAILRLCSRLTWLLVAPCVIRVVVQYPLWLGGMVGWLGTAKIAMGWPLQVAAFAAMVWLLARNRTPMRAAAPSAPAP</sequence>
<feature type="transmembrane region" description="Helical" evidence="2">
    <location>
        <begin position="194"/>
        <end position="214"/>
    </location>
</feature>
<evidence type="ECO:0000313" key="3">
    <source>
        <dbReference type="EMBL" id="PRX92421.1"/>
    </source>
</evidence>
<dbReference type="RefSeq" id="WP_106252657.1">
    <property type="nucleotide sequence ID" value="NZ_PVZC01000010.1"/>
</dbReference>
<keyword evidence="2" id="KW-0472">Membrane</keyword>
<proteinExistence type="predicted"/>
<dbReference type="InterPro" id="IPR016566">
    <property type="entry name" value="UCP010219"/>
</dbReference>
<comment type="caution">
    <text evidence="3">The sequence shown here is derived from an EMBL/GenBank/DDBJ whole genome shotgun (WGS) entry which is preliminary data.</text>
</comment>
<feature type="transmembrane region" description="Helical" evidence="2">
    <location>
        <begin position="117"/>
        <end position="134"/>
    </location>
</feature>
<dbReference type="OrthoDB" id="5244221at2"/>
<accession>A0A2T0PU45</accession>
<evidence type="ECO:0000313" key="4">
    <source>
        <dbReference type="Proteomes" id="UP000237846"/>
    </source>
</evidence>
<dbReference type="Pfam" id="PF11361">
    <property type="entry name" value="DUF3159"/>
    <property type="match status" value="1"/>
</dbReference>
<feature type="region of interest" description="Disordered" evidence="1">
    <location>
        <begin position="1"/>
        <end position="47"/>
    </location>
</feature>
<organism evidence="3 4">
    <name type="scientific">Allonocardiopsis opalescens</name>
    <dbReference type="NCBI Taxonomy" id="1144618"/>
    <lineage>
        <taxon>Bacteria</taxon>
        <taxon>Bacillati</taxon>
        <taxon>Actinomycetota</taxon>
        <taxon>Actinomycetes</taxon>
        <taxon>Streptosporangiales</taxon>
        <taxon>Allonocardiopsis</taxon>
    </lineage>
</organism>
<keyword evidence="4" id="KW-1185">Reference proteome</keyword>
<dbReference type="EMBL" id="PVZC01000010">
    <property type="protein sequence ID" value="PRX92421.1"/>
    <property type="molecule type" value="Genomic_DNA"/>
</dbReference>
<gene>
    <name evidence="3" type="ORF">CLV72_110181</name>
</gene>
<protein>
    <submittedName>
        <fullName evidence="3">Uncharacterized protein DUF3159</fullName>
    </submittedName>
</protein>
<keyword evidence="2" id="KW-0812">Transmembrane</keyword>
<dbReference type="AlphaFoldDB" id="A0A2T0PU45"/>
<feature type="transmembrane region" description="Helical" evidence="2">
    <location>
        <begin position="146"/>
        <end position="173"/>
    </location>
</feature>
<evidence type="ECO:0000256" key="2">
    <source>
        <dbReference type="SAM" id="Phobius"/>
    </source>
</evidence>